<dbReference type="GO" id="GO:0005874">
    <property type="term" value="C:microtubule"/>
    <property type="evidence" value="ECO:0007669"/>
    <property type="project" value="UniProtKB-KW"/>
</dbReference>
<dbReference type="InterPro" id="IPR041470">
    <property type="entry name" value="GCP_N"/>
</dbReference>
<dbReference type="RefSeq" id="XP_001745810.1">
    <property type="nucleotide sequence ID" value="XM_001745758.1"/>
</dbReference>
<evidence type="ECO:0000256" key="2">
    <source>
        <dbReference type="ARBA" id="ARBA00022490"/>
    </source>
</evidence>
<feature type="compositionally biased region" description="Polar residues" evidence="5">
    <location>
        <begin position="1272"/>
        <end position="1284"/>
    </location>
</feature>
<proteinExistence type="predicted"/>
<dbReference type="GeneID" id="5891254"/>
<evidence type="ECO:0000256" key="5">
    <source>
        <dbReference type="SAM" id="MobiDB-lite"/>
    </source>
</evidence>
<evidence type="ECO:0000313" key="7">
    <source>
        <dbReference type="EMBL" id="EDQ89234.1"/>
    </source>
</evidence>
<accession>A9UZI2</accession>
<evidence type="ECO:0000259" key="6">
    <source>
        <dbReference type="Pfam" id="PF17681"/>
    </source>
</evidence>
<dbReference type="GO" id="GO:0031122">
    <property type="term" value="P:cytoplasmic microtubule organization"/>
    <property type="evidence" value="ECO:0000318"/>
    <property type="project" value="GO_Central"/>
</dbReference>
<dbReference type="Proteomes" id="UP000001357">
    <property type="component" value="Unassembled WGS sequence"/>
</dbReference>
<feature type="compositionally biased region" description="Acidic residues" evidence="5">
    <location>
        <begin position="1199"/>
        <end position="1209"/>
    </location>
</feature>
<feature type="compositionally biased region" description="Low complexity" evidence="5">
    <location>
        <begin position="1578"/>
        <end position="1589"/>
    </location>
</feature>
<protein>
    <recommendedName>
        <fullName evidence="6">Gamma tubulin complex component protein N-terminal domain-containing protein</fullName>
    </recommendedName>
</protein>
<feature type="compositionally biased region" description="Acidic residues" evidence="5">
    <location>
        <begin position="1330"/>
        <end position="1356"/>
    </location>
</feature>
<evidence type="ECO:0000256" key="1">
    <source>
        <dbReference type="ARBA" id="ARBA00004245"/>
    </source>
</evidence>
<dbReference type="GO" id="GO:0007020">
    <property type="term" value="P:microtubule nucleation"/>
    <property type="evidence" value="ECO:0000318"/>
    <property type="project" value="GO_Central"/>
</dbReference>
<feature type="region of interest" description="Disordered" evidence="5">
    <location>
        <begin position="925"/>
        <end position="951"/>
    </location>
</feature>
<feature type="region of interest" description="Disordered" evidence="5">
    <location>
        <begin position="1137"/>
        <end position="1156"/>
    </location>
</feature>
<dbReference type="InterPro" id="IPR007259">
    <property type="entry name" value="GCP"/>
</dbReference>
<reference evidence="7 8" key="1">
    <citation type="journal article" date="2008" name="Nature">
        <title>The genome of the choanoflagellate Monosiga brevicollis and the origin of metazoans.</title>
        <authorList>
            <consortium name="JGI Sequencing"/>
            <person name="King N."/>
            <person name="Westbrook M.J."/>
            <person name="Young S.L."/>
            <person name="Kuo A."/>
            <person name="Abedin M."/>
            <person name="Chapman J."/>
            <person name="Fairclough S."/>
            <person name="Hellsten U."/>
            <person name="Isogai Y."/>
            <person name="Letunic I."/>
            <person name="Marr M."/>
            <person name="Pincus D."/>
            <person name="Putnam N."/>
            <person name="Rokas A."/>
            <person name="Wright K.J."/>
            <person name="Zuzow R."/>
            <person name="Dirks W."/>
            <person name="Good M."/>
            <person name="Goodstein D."/>
            <person name="Lemons D."/>
            <person name="Li W."/>
            <person name="Lyons J.B."/>
            <person name="Morris A."/>
            <person name="Nichols S."/>
            <person name="Richter D.J."/>
            <person name="Salamov A."/>
            <person name="Bork P."/>
            <person name="Lim W.A."/>
            <person name="Manning G."/>
            <person name="Miller W.T."/>
            <person name="McGinnis W."/>
            <person name="Shapiro H."/>
            <person name="Tjian R."/>
            <person name="Grigoriev I.V."/>
            <person name="Rokhsar D."/>
        </authorList>
    </citation>
    <scope>NUCLEOTIDE SEQUENCE [LARGE SCALE GENOMIC DNA]</scope>
    <source>
        <strain evidence="8">MX1 / ATCC 50154</strain>
    </source>
</reference>
<evidence type="ECO:0000313" key="8">
    <source>
        <dbReference type="Proteomes" id="UP000001357"/>
    </source>
</evidence>
<keyword evidence="2" id="KW-0963">Cytoplasm</keyword>
<sequence>MAVQRKPFFVLEMSGRNTSSGPILGAREKDHVRNHLDLINPRGLPGAHSQLTADGHFGWSFFRSKLIAFDAYNDERLSSFDFEGAGQAPLVRAAVPLGDLASAPLLVMLDAGAMTLLVPVNIHTGLCAPALCVPHKITSTRLLWAPTGPRRTHAHSPLLSPSLQNFATALALGTTDGEIILLNVPQANYTHPWTMGDEPRNLVHLNNSQGPLQVDFSATPVALTLQGHHHSSVVALHFAPVQGLLTASFREHGFALFSLFKSIPDCIHHEVAIGAHAAFLSHVALLAATSDSNIILYLFATTQPRSQEQPPSLMIMQVQMTAPKNVRVDEPAALTTVEGVALRFDNTLGGPSPGHNYNRGHVLALECIGSTTHVLHVYVHNRTTLARIVFVEDHARDISLVNVVWNSVSPTGSTTTLALLFDVDRWTSFNYPPAFPTASELKLQYFFATYELAEETQEGATTGAVSATFDLQVAQPYVSGLLAGATSNHLLSHDWRANMTLDIHLGYASHTPTAVVACLAAQVDALEELSLGGANVFLEPEAAFHACHFADLIHVETTLGTGAMQRLLLDVALFNGMAGLISDLIRTLASRQGQIANLSGLSLRSVLDWLKAAHQRAREFKLVLHRFIAEGRAFGLREAGPALSQFETLRAVANVFLSDAVVQASSSQSILIVERQLRQLNAEALQCQLSLWIMAHHLLGTEEQSWITTSVSRPMLASLCQIHGVSDEDVPHDAASLFKAPIVMSRAAFEHIALYALLLSQPKLAKSFATLSTLPALTKLPALTVEQHETILRVGMSVGAKEWTCRYWQAHRVDILQHCAAGLTVQVLVDNKLSNFCFTVLRNNYHDDERAWLHFFQACLEAKQISSVLQLPLNQLESEGLVKTLARSQEARHRAALFVYLLQRGRFAEAREVDAEVRFEEASRAGQGKESMDRRGCYGSTRPSSLGLSSQLRRVHPEGAAERQAMINNYLSTLPPSQRHLALHTRTSLLSKTPSTPLNRLNQKSPGASPALTTNAILRNQGVATPTRTSLLETVVAKIEGTPSASPTVTKPARPFEGPPVTPSRQGAATPRRYSLLGGRREGLSTIINASVAELRGQADQTGLEVSVLRPFDDETEAVPSPLPAVVSSPVRLLAHTPTRSNLRKQSGGPSQHLGEHITFSPQQETRLFDLPESASPVPTTSSPSLPANMGNESMDMSGDGDDDEDDSDIIINLPTDQVIASTPMRLRQEPLSPSMSPGPDPAPSPKPEVKHDLPSSPQPRTSPLNGDASPVVSSTNAQPQSAYQVPMDESDVGAVPEAETSDIEGTKSEVVEPEDLGTGEPETQSSEAEVLETEAPETEAPETEAPETEALETEALETGPPETEAQGTEAMETEAMVSESDVPPPAALSEHGTTSGVVMDETEDQAVEAPATPAQGNASPPKAETPAVALENLPRAQRLAMQAKQAGLQDLLLGVRGQNTALKTPPRQMASSTTAAREEEAGPKSADRVLTSTTTILRHKRMVRSPGGPNRPATSSPLVAGSPSASVSQAGQQAVTMPSPRKVRIQPAPEAAQSPLRPKIVVTNSPKAAQDAAGEATSSHTRSSLRHSTPAKSLAAQATTTPVHRGTRGSTTSQPTTPSSRLRPRRKAAIKAEEAIHEMTPGRKTTTSASATSANTPYVFALRVNRLGRPLPHHGKPAGRTCEVVLATMATTAFVDERGKLRQLKLAIRLLSSRIESALPTDLGDLNTLLQRRALALLYALSGSGSVTEKTTNDAFQHMSLSVEAPTASVIPAKQAVHALTKPQHDAKTHAAFMPMCRKDAGRVQLLQELARHDNYRYEINQGHLLKDVLLACHGNAGKYIIYDSRIEAFRVAPDVGVPAPTRQLVSKLAELGWLFNQVRLYIETCRGDLSYGAVGQAFCSALHDQLADYYRLIAVLEGQLELNADGRLNDEQLQLTLRRLVVWTAEPFFRLKHLLVNHVMVASLQPLYDMLHDWVFFGNLNDQHGEFFVTANRAAVEAQHVWTHRFGLRSSMLPSFFPRALAETVLSVGKTIEFIRSVCG</sequence>
<feature type="compositionally biased region" description="Low complexity" evidence="5">
    <location>
        <begin position="1173"/>
        <end position="1198"/>
    </location>
</feature>
<dbReference type="PANTHER" id="PTHR19302:SF68">
    <property type="entry name" value="SPINDLE POLE BODY COMPONENT"/>
    <property type="match status" value="1"/>
</dbReference>
<dbReference type="GO" id="GO:0051225">
    <property type="term" value="P:spindle assembly"/>
    <property type="evidence" value="ECO:0000318"/>
    <property type="project" value="GO_Central"/>
</dbReference>
<feature type="region of interest" description="Disordered" evidence="5">
    <location>
        <begin position="1043"/>
        <end position="1069"/>
    </location>
</feature>
<dbReference type="eggNOG" id="KOG2000">
    <property type="taxonomic scope" value="Eukaryota"/>
</dbReference>
<dbReference type="GO" id="GO:0000930">
    <property type="term" value="C:gamma-tubulin complex"/>
    <property type="evidence" value="ECO:0000318"/>
    <property type="project" value="GO_Central"/>
</dbReference>
<feature type="compositionally biased region" description="Polar residues" evidence="5">
    <location>
        <begin position="1138"/>
        <end position="1150"/>
    </location>
</feature>
<feature type="region of interest" description="Disordered" evidence="5">
    <location>
        <begin position="1173"/>
        <end position="1427"/>
    </location>
</feature>
<evidence type="ECO:0000256" key="4">
    <source>
        <dbReference type="ARBA" id="ARBA00023212"/>
    </source>
</evidence>
<keyword evidence="4" id="KW-0206">Cytoskeleton</keyword>
<dbReference type="GO" id="GO:0000922">
    <property type="term" value="C:spindle pole"/>
    <property type="evidence" value="ECO:0007669"/>
    <property type="project" value="InterPro"/>
</dbReference>
<dbReference type="InParanoid" id="A9UZI2"/>
<dbReference type="Pfam" id="PF17681">
    <property type="entry name" value="GCP_N_terminal"/>
    <property type="match status" value="2"/>
</dbReference>
<organism evidence="7 8">
    <name type="scientific">Monosiga brevicollis</name>
    <name type="common">Choanoflagellate</name>
    <dbReference type="NCBI Taxonomy" id="81824"/>
    <lineage>
        <taxon>Eukaryota</taxon>
        <taxon>Choanoflagellata</taxon>
        <taxon>Craspedida</taxon>
        <taxon>Salpingoecidae</taxon>
        <taxon>Monosiga</taxon>
    </lineage>
</organism>
<dbReference type="PANTHER" id="PTHR19302">
    <property type="entry name" value="GAMMA TUBULIN COMPLEX PROTEIN"/>
    <property type="match status" value="1"/>
</dbReference>
<dbReference type="GO" id="GO:0000278">
    <property type="term" value="P:mitotic cell cycle"/>
    <property type="evidence" value="ECO:0000318"/>
    <property type="project" value="GO_Central"/>
</dbReference>
<evidence type="ECO:0000256" key="3">
    <source>
        <dbReference type="ARBA" id="ARBA00022701"/>
    </source>
</evidence>
<dbReference type="STRING" id="81824.A9UZI2"/>
<feature type="compositionally biased region" description="Low complexity" evidence="5">
    <location>
        <begin position="1609"/>
        <end position="1622"/>
    </location>
</feature>
<feature type="compositionally biased region" description="Polar residues" evidence="5">
    <location>
        <begin position="941"/>
        <end position="951"/>
    </location>
</feature>
<comment type="subcellular location">
    <subcellularLocation>
        <location evidence="1">Cytoplasm</location>
        <location evidence="1">Cytoskeleton</location>
    </subcellularLocation>
</comment>
<feature type="domain" description="Gamma tubulin complex component protein N-terminal" evidence="6">
    <location>
        <begin position="1827"/>
        <end position="1956"/>
    </location>
</feature>
<name>A9UZI2_MONBE</name>
<feature type="domain" description="Gamma tubulin complex component protein N-terminal" evidence="6">
    <location>
        <begin position="1957"/>
        <end position="2042"/>
    </location>
</feature>
<dbReference type="KEGG" id="mbr:MONBRDRAFT_32439"/>
<gene>
    <name evidence="7" type="ORF">MONBRDRAFT_32439</name>
</gene>
<dbReference type="EMBL" id="CH991551">
    <property type="protein sequence ID" value="EDQ89234.1"/>
    <property type="molecule type" value="Genomic_DNA"/>
</dbReference>
<keyword evidence="8" id="KW-1185">Reference proteome</keyword>
<feature type="compositionally biased region" description="Pro residues" evidence="5">
    <location>
        <begin position="1237"/>
        <end position="1247"/>
    </location>
</feature>
<feature type="region of interest" description="Disordered" evidence="5">
    <location>
        <begin position="1459"/>
        <end position="1628"/>
    </location>
</feature>
<feature type="compositionally biased region" description="Basic and acidic residues" evidence="5">
    <location>
        <begin position="1477"/>
        <end position="1488"/>
    </location>
</feature>
<dbReference type="GO" id="GO:0043015">
    <property type="term" value="F:gamma-tubulin binding"/>
    <property type="evidence" value="ECO:0000318"/>
    <property type="project" value="GO_Central"/>
</dbReference>
<dbReference type="GO" id="GO:0051321">
    <property type="term" value="P:meiotic cell cycle"/>
    <property type="evidence" value="ECO:0000318"/>
    <property type="project" value="GO_Central"/>
</dbReference>
<feature type="compositionally biased region" description="Polar residues" evidence="5">
    <location>
        <begin position="1513"/>
        <end position="1537"/>
    </location>
</feature>
<keyword evidence="3" id="KW-0493">Microtubule</keyword>
<feature type="region of interest" description="Disordered" evidence="5">
    <location>
        <begin position="991"/>
        <end position="1010"/>
    </location>
</feature>
<feature type="non-terminal residue" evidence="7">
    <location>
        <position position="2042"/>
    </location>
</feature>